<feature type="domain" description="HTH luxR-type" evidence="5">
    <location>
        <begin position="345"/>
        <end position="411"/>
    </location>
</feature>
<protein>
    <recommendedName>
        <fullName evidence="5">HTH luxR-type domain-containing protein</fullName>
    </recommendedName>
</protein>
<dbReference type="NCBIfam" id="TIGR00229">
    <property type="entry name" value="sensory_box"/>
    <property type="match status" value="1"/>
</dbReference>
<dbReference type="Gene3D" id="1.10.10.10">
    <property type="entry name" value="Winged helix-like DNA-binding domain superfamily/Winged helix DNA-binding domain"/>
    <property type="match status" value="1"/>
</dbReference>
<dbReference type="InterPro" id="IPR036388">
    <property type="entry name" value="WH-like_DNA-bd_sf"/>
</dbReference>
<feature type="coiled-coil region" evidence="4">
    <location>
        <begin position="257"/>
        <end position="305"/>
    </location>
</feature>
<dbReference type="Gene3D" id="3.30.450.20">
    <property type="entry name" value="PAS domain"/>
    <property type="match status" value="1"/>
</dbReference>
<dbReference type="InterPro" id="IPR016032">
    <property type="entry name" value="Sig_transdc_resp-reg_C-effctor"/>
</dbReference>
<dbReference type="InterPro" id="IPR000014">
    <property type="entry name" value="PAS"/>
</dbReference>
<evidence type="ECO:0000313" key="6">
    <source>
        <dbReference type="EMBL" id="BDQ35045.1"/>
    </source>
</evidence>
<keyword evidence="2" id="KW-0238">DNA-binding</keyword>
<dbReference type="Proteomes" id="UP001061361">
    <property type="component" value="Chromosome"/>
</dbReference>
<organism evidence="6 7">
    <name type="scientific">Pseudodesulfovibrio portus</name>
    <dbReference type="NCBI Taxonomy" id="231439"/>
    <lineage>
        <taxon>Bacteria</taxon>
        <taxon>Pseudomonadati</taxon>
        <taxon>Thermodesulfobacteriota</taxon>
        <taxon>Desulfovibrionia</taxon>
        <taxon>Desulfovibrionales</taxon>
        <taxon>Desulfovibrionaceae</taxon>
    </lineage>
</organism>
<dbReference type="EMBL" id="AP026708">
    <property type="protein sequence ID" value="BDQ35045.1"/>
    <property type="molecule type" value="Genomic_DNA"/>
</dbReference>
<keyword evidence="4" id="KW-0175">Coiled coil</keyword>
<evidence type="ECO:0000313" key="7">
    <source>
        <dbReference type="Proteomes" id="UP001061361"/>
    </source>
</evidence>
<dbReference type="Pfam" id="PF13426">
    <property type="entry name" value="PAS_9"/>
    <property type="match status" value="1"/>
</dbReference>
<keyword evidence="7" id="KW-1185">Reference proteome</keyword>
<evidence type="ECO:0000256" key="1">
    <source>
        <dbReference type="ARBA" id="ARBA00023015"/>
    </source>
</evidence>
<dbReference type="Pfam" id="PF00196">
    <property type="entry name" value="GerE"/>
    <property type="match status" value="1"/>
</dbReference>
<evidence type="ECO:0000256" key="2">
    <source>
        <dbReference type="ARBA" id="ARBA00023125"/>
    </source>
</evidence>
<reference evidence="6" key="1">
    <citation type="submission" date="2022-08" db="EMBL/GenBank/DDBJ databases">
        <title>Genome Sequence of the sulphate-reducing bacterium, Pseudodesulfovibrio portus JCM14722.</title>
        <authorList>
            <person name="Kondo R."/>
            <person name="Kataoka T."/>
        </authorList>
    </citation>
    <scope>NUCLEOTIDE SEQUENCE</scope>
    <source>
        <strain evidence="6">JCM 14722</strain>
    </source>
</reference>
<dbReference type="SUPFAM" id="SSF55785">
    <property type="entry name" value="PYP-like sensor domain (PAS domain)"/>
    <property type="match status" value="1"/>
</dbReference>
<evidence type="ECO:0000256" key="4">
    <source>
        <dbReference type="SAM" id="Coils"/>
    </source>
</evidence>
<keyword evidence="3" id="KW-0804">Transcription</keyword>
<gene>
    <name evidence="6" type="ORF">JCM14722_25870</name>
</gene>
<dbReference type="CDD" id="cd06170">
    <property type="entry name" value="LuxR_C_like"/>
    <property type="match status" value="1"/>
</dbReference>
<dbReference type="SMART" id="SM00421">
    <property type="entry name" value="HTH_LUXR"/>
    <property type="match status" value="1"/>
</dbReference>
<evidence type="ECO:0000256" key="3">
    <source>
        <dbReference type="ARBA" id="ARBA00023163"/>
    </source>
</evidence>
<dbReference type="PANTHER" id="PTHR44688">
    <property type="entry name" value="DNA-BINDING TRANSCRIPTIONAL ACTIVATOR DEVR_DOSR"/>
    <property type="match status" value="1"/>
</dbReference>
<keyword evidence="1" id="KW-0805">Transcription regulation</keyword>
<dbReference type="PANTHER" id="PTHR44688:SF16">
    <property type="entry name" value="DNA-BINDING TRANSCRIPTIONAL ACTIVATOR DEVR_DOSR"/>
    <property type="match status" value="1"/>
</dbReference>
<evidence type="ECO:0000259" key="5">
    <source>
        <dbReference type="PROSITE" id="PS50043"/>
    </source>
</evidence>
<sequence length="414" mass="46821">MSSAACYPGAMDDTQQLMTAFSDPGDVIEAWDDVILFVDGRGVVVESNDVRLSYLPEMPREGGVFWESLALETNSLETTLKRFPPLQIHEISCCDGRSFLLRIIPVSAMLCPQGGYVVIATDNRPMEALYENYEERLEDNISAWSDSITLFNAFFDTVLDATFLIDEHGAIIAANTAAQTQHAKPEQGLTGEHCKRLLGKRFHPAILNAMHSLEAKDQWTENVVAIDGNGEGFPAEITLRKILFNDYALFQLILHDLTAHVELKEDLQEKRAEVKEKEIALKQVLKTVEENRKEMRDQLTSQVRKQMFPALERITSSDTPEVREGYRNLIEDQLVEMVGDASGEFDSDLLRLSPREMEVCQLIQLGRSGKEVAELLNMSFETVQTHRKNIRKKLGLRGQKTSLFTYLRQKHSLA</sequence>
<accession>A0ABM8AUA0</accession>
<dbReference type="InterPro" id="IPR035965">
    <property type="entry name" value="PAS-like_dom_sf"/>
</dbReference>
<dbReference type="InterPro" id="IPR000792">
    <property type="entry name" value="Tscrpt_reg_LuxR_C"/>
</dbReference>
<proteinExistence type="predicted"/>
<name>A0ABM8AUA0_9BACT</name>
<dbReference type="PROSITE" id="PS50043">
    <property type="entry name" value="HTH_LUXR_2"/>
    <property type="match status" value="1"/>
</dbReference>
<dbReference type="SUPFAM" id="SSF46894">
    <property type="entry name" value="C-terminal effector domain of the bipartite response regulators"/>
    <property type="match status" value="1"/>
</dbReference>
<dbReference type="PRINTS" id="PR00038">
    <property type="entry name" value="HTHLUXR"/>
</dbReference>